<dbReference type="InterPro" id="IPR013112">
    <property type="entry name" value="FAD-bd_8"/>
</dbReference>
<sequence>MSHRGATWAADLLSDGRGDVHVLVDLRPRCPPPRRLNGYNWGHPRMLPAISVSLSFLRHFPGLHRTTSSRLPPPPSPPLAGGSHAPCSGEPAGRQLALRCLWPGGMASAPGGGYADNQPPVDGTTVDGRSRAQHQHPSGLPAAGGGGFARGLMKQPSRLASGVRQFASRVSMKVPEGMAGMRPGRMTRMQSSAQVGLRGLRFLDKTSGGKEGWKAVERRFDEMNRDGRLRKECFGKCIGMGDSKEFAGELFVSLARRRHLEPEDGITKEELKEFWEEMTDQNFDSRLRIFFDMCDKNGDGMLTEDEVKEVIILSASANKLAKLKGHAATYASLIMEELDPDDRGYIEIWQLETLLRGMVSAQAAPEKMKRTTSSLARTMIPSRYRSPLKRHVSKTVDFVHENWKRIWLVALWLVVNLALFTYKFEQYKRRAAFQVMGYCVCVAKGAAEVLKLNMALILLPVCRNTLTTLRSTALSHVIPFDDNINFHKVIAATIALATATHTLVHVTCDFPRLISCPTDKFMATLGSNFGFKQPTYLDLLESAPGVTGILMIIIMSFSFTLATHSFRRSVVKLPSPLHHLAGFNAFWYAHHLLVLAYVLLVVHSYFIFLTREWYKKTTWMYLIVPVLFYACERTIRKVRENNYRVSIIKAAIYPGNVLSLHMKKPPGFKYKSGMYLFVKCPDVSPFEWHPFSITSAPGDDYLSVHIRTLGDWTSELRNLFGKACEAQVTSKKATLSRLETTVVADARTEDTRFPKVLIDGPYGAPAQNYKKYDILLLIGLGIGATPFISILKDLLNNIKSNEEVESIHGSEIGSFKNNGPGRAYFYWVTREQGSFEWFKGVMNDVAESDHNNVIEMHNYLTSVYEEGDARSALIAMVQSLQHAKNGVDIVSGSRIRTHFARPNWRKVFSDLSNAHKNSRIGVFYCGSPTLTKQLKDLSKEFSQATTTRFHFHKENF</sequence>
<dbReference type="AlphaFoldDB" id="A0A8J5RRT5"/>
<evidence type="ECO:0000313" key="21">
    <source>
        <dbReference type="EMBL" id="KAG8054837.1"/>
    </source>
</evidence>
<dbReference type="PANTHER" id="PTHR11972:SF54">
    <property type="entry name" value="RESPIRATORY BURST OXIDASE HOMOLOG PROTEIN J-RELATED"/>
    <property type="match status" value="1"/>
</dbReference>
<reference evidence="21" key="1">
    <citation type="journal article" date="2021" name="bioRxiv">
        <title>Whole Genome Assembly and Annotation of Northern Wild Rice, Zizania palustris L., Supports a Whole Genome Duplication in the Zizania Genus.</title>
        <authorList>
            <person name="Haas M."/>
            <person name="Kono T."/>
            <person name="Macchietto M."/>
            <person name="Millas R."/>
            <person name="McGilp L."/>
            <person name="Shao M."/>
            <person name="Duquette J."/>
            <person name="Hirsch C.N."/>
            <person name="Kimball J."/>
        </authorList>
    </citation>
    <scope>NUCLEOTIDE SEQUENCE</scope>
    <source>
        <tissue evidence="21">Fresh leaf tissue</tissue>
    </source>
</reference>
<comment type="function">
    <text evidence="16">Calcium-dependent NADPH oxidase that generates superoxide.</text>
</comment>
<feature type="transmembrane region" description="Helical" evidence="18">
    <location>
        <begin position="546"/>
        <end position="566"/>
    </location>
</feature>
<dbReference type="SFLD" id="SFLDG01169">
    <property type="entry name" value="NADPH_oxidase_subgroup_(NOX)"/>
    <property type="match status" value="1"/>
</dbReference>
<evidence type="ECO:0000313" key="22">
    <source>
        <dbReference type="Proteomes" id="UP000729402"/>
    </source>
</evidence>
<dbReference type="PANTHER" id="PTHR11972">
    <property type="entry name" value="NADPH OXIDASE"/>
    <property type="match status" value="1"/>
</dbReference>
<evidence type="ECO:0000256" key="6">
    <source>
        <dbReference type="ARBA" id="ARBA00022630"/>
    </source>
</evidence>
<feature type="transmembrane region" description="Helical" evidence="18">
    <location>
        <begin position="774"/>
        <end position="791"/>
    </location>
</feature>
<dbReference type="InterPro" id="IPR013121">
    <property type="entry name" value="Fe_red_NAD-bd_6"/>
</dbReference>
<dbReference type="PROSITE" id="PS51384">
    <property type="entry name" value="FAD_FR"/>
    <property type="match status" value="1"/>
</dbReference>
<evidence type="ECO:0000256" key="18">
    <source>
        <dbReference type="SAM" id="Phobius"/>
    </source>
</evidence>
<dbReference type="InterPro" id="IPR017927">
    <property type="entry name" value="FAD-bd_FR_type"/>
</dbReference>
<organism evidence="21 22">
    <name type="scientific">Zizania palustris</name>
    <name type="common">Northern wild rice</name>
    <dbReference type="NCBI Taxonomy" id="103762"/>
    <lineage>
        <taxon>Eukaryota</taxon>
        <taxon>Viridiplantae</taxon>
        <taxon>Streptophyta</taxon>
        <taxon>Embryophyta</taxon>
        <taxon>Tracheophyta</taxon>
        <taxon>Spermatophyta</taxon>
        <taxon>Magnoliopsida</taxon>
        <taxon>Liliopsida</taxon>
        <taxon>Poales</taxon>
        <taxon>Poaceae</taxon>
        <taxon>BOP clade</taxon>
        <taxon>Oryzoideae</taxon>
        <taxon>Oryzeae</taxon>
        <taxon>Zizaniinae</taxon>
        <taxon>Zizania</taxon>
    </lineage>
</organism>
<evidence type="ECO:0000256" key="9">
    <source>
        <dbReference type="ARBA" id="ARBA00022737"/>
    </source>
</evidence>
<feature type="domain" description="FAD-binding FR-type" evidence="20">
    <location>
        <begin position="640"/>
        <end position="768"/>
    </location>
</feature>
<dbReference type="InterPro" id="IPR002048">
    <property type="entry name" value="EF_hand_dom"/>
</dbReference>
<feature type="region of interest" description="Disordered" evidence="17">
    <location>
        <begin position="65"/>
        <end position="90"/>
    </location>
</feature>
<keyword evidence="7 18" id="KW-0812">Transmembrane</keyword>
<evidence type="ECO:0000256" key="12">
    <source>
        <dbReference type="ARBA" id="ARBA00022857"/>
    </source>
</evidence>
<feature type="transmembrane region" description="Helical" evidence="18">
    <location>
        <begin position="406"/>
        <end position="424"/>
    </location>
</feature>
<name>A0A8J5RRT5_ZIZPA</name>
<dbReference type="GO" id="GO:0004601">
    <property type="term" value="F:peroxidase activity"/>
    <property type="evidence" value="ECO:0007669"/>
    <property type="project" value="UniProtKB-KW"/>
</dbReference>
<evidence type="ECO:0000256" key="5">
    <source>
        <dbReference type="ARBA" id="ARBA00022559"/>
    </source>
</evidence>
<evidence type="ECO:0000256" key="4">
    <source>
        <dbReference type="ARBA" id="ARBA00022553"/>
    </source>
</evidence>
<dbReference type="FunFam" id="2.40.30.10:FF:000019">
    <property type="entry name" value="Respiratory burst oxidase homolog A"/>
    <property type="match status" value="1"/>
</dbReference>
<dbReference type="FunFam" id="1.10.238.10:FF:000049">
    <property type="entry name" value="Respiratory burst oxidase homolog A"/>
    <property type="match status" value="1"/>
</dbReference>
<keyword evidence="13 18" id="KW-1133">Transmembrane helix</keyword>
<comment type="subcellular location">
    <subcellularLocation>
        <location evidence="1">Membrane</location>
        <topology evidence="1">Multi-pass membrane protein</topology>
    </subcellularLocation>
</comment>
<dbReference type="CDD" id="cd06186">
    <property type="entry name" value="NOX_Duox_like_FAD_NADP"/>
    <property type="match status" value="1"/>
</dbReference>
<evidence type="ECO:0000256" key="14">
    <source>
        <dbReference type="ARBA" id="ARBA00023002"/>
    </source>
</evidence>
<evidence type="ECO:0000256" key="10">
    <source>
        <dbReference type="ARBA" id="ARBA00022827"/>
    </source>
</evidence>
<evidence type="ECO:0000256" key="16">
    <source>
        <dbReference type="ARBA" id="ARBA00055023"/>
    </source>
</evidence>
<evidence type="ECO:0000256" key="11">
    <source>
        <dbReference type="ARBA" id="ARBA00022837"/>
    </source>
</evidence>
<keyword evidence="14" id="KW-0560">Oxidoreductase</keyword>
<protein>
    <submittedName>
        <fullName evidence="21">Uncharacterized protein</fullName>
    </submittedName>
</protein>
<evidence type="ECO:0000259" key="19">
    <source>
        <dbReference type="PROSITE" id="PS50222"/>
    </source>
</evidence>
<dbReference type="InterPro" id="IPR013623">
    <property type="entry name" value="NADPH_Ox"/>
</dbReference>
<dbReference type="InterPro" id="IPR018247">
    <property type="entry name" value="EF_Hand_1_Ca_BS"/>
</dbReference>
<dbReference type="CDD" id="cd00051">
    <property type="entry name" value="EFh"/>
    <property type="match status" value="1"/>
</dbReference>
<dbReference type="Pfam" id="PF08022">
    <property type="entry name" value="FAD_binding_8"/>
    <property type="match status" value="1"/>
</dbReference>
<keyword evidence="4" id="KW-0597">Phosphoprotein</keyword>
<evidence type="ECO:0000256" key="2">
    <source>
        <dbReference type="ARBA" id="ARBA00007975"/>
    </source>
</evidence>
<feature type="domain" description="EF-hand" evidence="19">
    <location>
        <begin position="282"/>
        <end position="317"/>
    </location>
</feature>
<dbReference type="OrthoDB" id="167398at2759"/>
<keyword evidence="15 18" id="KW-0472">Membrane</keyword>
<feature type="transmembrane region" description="Helical" evidence="18">
    <location>
        <begin position="586"/>
        <end position="608"/>
    </location>
</feature>
<dbReference type="Pfam" id="PF08414">
    <property type="entry name" value="NADPH_Ox"/>
    <property type="match status" value="1"/>
</dbReference>
<keyword evidence="9" id="KW-0677">Repeat</keyword>
<evidence type="ECO:0000256" key="15">
    <source>
        <dbReference type="ARBA" id="ARBA00023136"/>
    </source>
</evidence>
<evidence type="ECO:0000256" key="17">
    <source>
        <dbReference type="SAM" id="MobiDB-lite"/>
    </source>
</evidence>
<keyword evidence="5" id="KW-0575">Peroxidase</keyword>
<dbReference type="InterPro" id="IPR050369">
    <property type="entry name" value="RBOH/FRE"/>
</dbReference>
<evidence type="ECO:0000256" key="8">
    <source>
        <dbReference type="ARBA" id="ARBA00022723"/>
    </source>
</evidence>
<dbReference type="GO" id="GO:0005886">
    <property type="term" value="C:plasma membrane"/>
    <property type="evidence" value="ECO:0007669"/>
    <property type="project" value="TreeGrafter"/>
</dbReference>
<keyword evidence="10" id="KW-0274">FAD</keyword>
<evidence type="ECO:0000256" key="13">
    <source>
        <dbReference type="ARBA" id="ARBA00022989"/>
    </source>
</evidence>
<dbReference type="Pfam" id="PF01794">
    <property type="entry name" value="Ferric_reduct"/>
    <property type="match status" value="1"/>
</dbReference>
<keyword evidence="22" id="KW-1185">Reference proteome</keyword>
<evidence type="ECO:0000256" key="1">
    <source>
        <dbReference type="ARBA" id="ARBA00004141"/>
    </source>
</evidence>
<comment type="subunit">
    <text evidence="3">Monomer and homodimer.</text>
</comment>
<dbReference type="FunFam" id="3.40.50.80:FF:000026">
    <property type="entry name" value="Putative respiratory burst oxidase"/>
    <property type="match status" value="1"/>
</dbReference>
<dbReference type="GO" id="GO:0005509">
    <property type="term" value="F:calcium ion binding"/>
    <property type="evidence" value="ECO:0007669"/>
    <property type="project" value="InterPro"/>
</dbReference>
<evidence type="ECO:0000256" key="7">
    <source>
        <dbReference type="ARBA" id="ARBA00022692"/>
    </source>
</evidence>
<keyword evidence="12" id="KW-0521">NADP</keyword>
<keyword evidence="6" id="KW-0285">Flavoprotein</keyword>
<dbReference type="EMBL" id="JAAALK010000288">
    <property type="protein sequence ID" value="KAG8054837.1"/>
    <property type="molecule type" value="Genomic_DNA"/>
</dbReference>
<reference evidence="21" key="2">
    <citation type="submission" date="2021-02" db="EMBL/GenBank/DDBJ databases">
        <authorList>
            <person name="Kimball J.A."/>
            <person name="Haas M.W."/>
            <person name="Macchietto M."/>
            <person name="Kono T."/>
            <person name="Duquette J."/>
            <person name="Shao M."/>
        </authorList>
    </citation>
    <scope>NUCLEOTIDE SEQUENCE</scope>
    <source>
        <tissue evidence="21">Fresh leaf tissue</tissue>
    </source>
</reference>
<dbReference type="GO" id="GO:0016174">
    <property type="term" value="F:NAD(P)H oxidase H2O2-forming activity"/>
    <property type="evidence" value="ECO:0007669"/>
    <property type="project" value="TreeGrafter"/>
</dbReference>
<evidence type="ECO:0000256" key="3">
    <source>
        <dbReference type="ARBA" id="ARBA00011407"/>
    </source>
</evidence>
<accession>A0A8J5RRT5</accession>
<proteinExistence type="inferred from homology"/>
<keyword evidence="8" id="KW-0479">Metal-binding</keyword>
<evidence type="ECO:0000259" key="20">
    <source>
        <dbReference type="PROSITE" id="PS51384"/>
    </source>
</evidence>
<comment type="caution">
    <text evidence="21">The sequence shown here is derived from an EMBL/GenBank/DDBJ whole genome shotgun (WGS) entry which is preliminary data.</text>
</comment>
<dbReference type="InterPro" id="IPR013130">
    <property type="entry name" value="Fe3_Rdtase_TM_dom"/>
</dbReference>
<gene>
    <name evidence="21" type="ORF">GUJ93_ZPchr0001g30312</name>
</gene>
<comment type="similarity">
    <text evidence="2">Belongs to the RBOH (TC 5.B.1.3) family.</text>
</comment>
<dbReference type="Proteomes" id="UP000729402">
    <property type="component" value="Unassembled WGS sequence"/>
</dbReference>
<dbReference type="PROSITE" id="PS00018">
    <property type="entry name" value="EF_HAND_1"/>
    <property type="match status" value="1"/>
</dbReference>
<dbReference type="PROSITE" id="PS50222">
    <property type="entry name" value="EF_HAND_2"/>
    <property type="match status" value="1"/>
</dbReference>
<feature type="region of interest" description="Disordered" evidence="17">
    <location>
        <begin position="111"/>
        <end position="149"/>
    </location>
</feature>
<dbReference type="Pfam" id="PF08030">
    <property type="entry name" value="NAD_binding_6"/>
    <property type="match status" value="1"/>
</dbReference>
<keyword evidence="11" id="KW-0106">Calcium</keyword>